<dbReference type="Proteomes" id="UP000199629">
    <property type="component" value="Unassembled WGS sequence"/>
</dbReference>
<organism evidence="1 2">
    <name type="scientific">Micromonospora chaiyaphumensis</name>
    <dbReference type="NCBI Taxonomy" id="307119"/>
    <lineage>
        <taxon>Bacteria</taxon>
        <taxon>Bacillati</taxon>
        <taxon>Actinomycetota</taxon>
        <taxon>Actinomycetes</taxon>
        <taxon>Micromonosporales</taxon>
        <taxon>Micromonosporaceae</taxon>
        <taxon>Micromonospora</taxon>
    </lineage>
</organism>
<sequence length="126" mass="13656">MELVAERVGRLCRQADGEQVRRHAERYGVADVLDRIAEAVAQGRLDHHLEEDLDRLDDAFARHGVDGLTTGVRGFEPWLGGGGHPTVVAWGCPSPLPCPRAVPEGDGDRPVCGLTGTPFGQRRIVL</sequence>
<reference evidence="2" key="1">
    <citation type="submission" date="2016-06" db="EMBL/GenBank/DDBJ databases">
        <authorList>
            <person name="Varghese N."/>
            <person name="Submissions Spin"/>
        </authorList>
    </citation>
    <scope>NUCLEOTIDE SEQUENCE [LARGE SCALE GENOMIC DNA]</scope>
    <source>
        <strain evidence="2">DSM 45246</strain>
    </source>
</reference>
<protein>
    <submittedName>
        <fullName evidence="1">Uncharacterized protein</fullName>
    </submittedName>
</protein>
<name>A0A1C4UM53_9ACTN</name>
<evidence type="ECO:0000313" key="2">
    <source>
        <dbReference type="Proteomes" id="UP000199629"/>
    </source>
</evidence>
<dbReference type="EMBL" id="FMCS01000001">
    <property type="protein sequence ID" value="SCE72766.1"/>
    <property type="molecule type" value="Genomic_DNA"/>
</dbReference>
<accession>A0A1C4UM53</accession>
<keyword evidence="2" id="KW-1185">Reference proteome</keyword>
<dbReference type="RefSeq" id="WP_091259116.1">
    <property type="nucleotide sequence ID" value="NZ_FMCS01000001.1"/>
</dbReference>
<dbReference type="AlphaFoldDB" id="A0A1C4UM53"/>
<gene>
    <name evidence="1" type="ORF">GA0070214_101832</name>
</gene>
<proteinExistence type="predicted"/>
<evidence type="ECO:0000313" key="1">
    <source>
        <dbReference type="EMBL" id="SCE72766.1"/>
    </source>
</evidence>